<dbReference type="GO" id="GO:0016787">
    <property type="term" value="F:hydrolase activity"/>
    <property type="evidence" value="ECO:0007669"/>
    <property type="project" value="UniProtKB-KW"/>
</dbReference>
<dbReference type="SUPFAM" id="SSF56784">
    <property type="entry name" value="HAD-like"/>
    <property type="match status" value="1"/>
</dbReference>
<feature type="compositionally biased region" description="Polar residues" evidence="2">
    <location>
        <begin position="116"/>
        <end position="127"/>
    </location>
</feature>
<dbReference type="PANTHER" id="PTHR43316:SF9">
    <property type="entry name" value="ACID DEHALOGENASE, PUTATIVE (AFU_ORTHOLOGUE AFUA_6G14460)-RELATED"/>
    <property type="match status" value="1"/>
</dbReference>
<feature type="region of interest" description="Disordered" evidence="2">
    <location>
        <begin position="91"/>
        <end position="127"/>
    </location>
</feature>
<accession>A0A9P5X921</accession>
<sequence>MAAPGQPKLTDFKVLVFDVYGTLCDWESGIFNGLRPLLEGYPESQKWDRKDVLAAYAAVEHDLEAQFPDMLYSNLLAKISEVLEERLKAQSGNDSASTLDGSAATSTDSASISAAEPSTSTTKSPTLNPHVAFGQSVQHWPIFPDSSAALHELAKDYKLIVLSNVDRDSFRYTHAKLSLGTTASNAQELEIYNKPSSPLTTSTSSTADQQQKLIYPQHWHPQETPNSRSPFSLIVTAQDVKCYKPALGGFHAVLECIRADPALLGNLELSADEVKEKVLIVAQSLEHDHEPAHRLGLTSVWIDRQEAVTCKNVPEGTKRWTWKFETLGEMAEAVSREKAT</sequence>
<evidence type="ECO:0000313" key="4">
    <source>
        <dbReference type="Proteomes" id="UP000807342"/>
    </source>
</evidence>
<dbReference type="EMBL" id="MU151295">
    <property type="protein sequence ID" value="KAF9445541.1"/>
    <property type="molecule type" value="Genomic_DNA"/>
</dbReference>
<comment type="caution">
    <text evidence="3">The sequence shown here is derived from an EMBL/GenBank/DDBJ whole genome shotgun (WGS) entry which is preliminary data.</text>
</comment>
<dbReference type="OrthoDB" id="20198at2759"/>
<name>A0A9P5X921_9AGAR</name>
<proteinExistence type="predicted"/>
<reference evidence="3" key="1">
    <citation type="submission" date="2020-11" db="EMBL/GenBank/DDBJ databases">
        <authorList>
            <consortium name="DOE Joint Genome Institute"/>
            <person name="Ahrendt S."/>
            <person name="Riley R."/>
            <person name="Andreopoulos W."/>
            <person name="Labutti K."/>
            <person name="Pangilinan J."/>
            <person name="Ruiz-Duenas F.J."/>
            <person name="Barrasa J.M."/>
            <person name="Sanchez-Garcia M."/>
            <person name="Camarero S."/>
            <person name="Miyauchi S."/>
            <person name="Serrano A."/>
            <person name="Linde D."/>
            <person name="Babiker R."/>
            <person name="Drula E."/>
            <person name="Ayuso-Fernandez I."/>
            <person name="Pacheco R."/>
            <person name="Padilla G."/>
            <person name="Ferreira P."/>
            <person name="Barriuso J."/>
            <person name="Kellner H."/>
            <person name="Castanera R."/>
            <person name="Alfaro M."/>
            <person name="Ramirez L."/>
            <person name="Pisabarro A.G."/>
            <person name="Kuo A."/>
            <person name="Tritt A."/>
            <person name="Lipzen A."/>
            <person name="He G."/>
            <person name="Yan M."/>
            <person name="Ng V."/>
            <person name="Cullen D."/>
            <person name="Martin F."/>
            <person name="Rosso M.-N."/>
            <person name="Henrissat B."/>
            <person name="Hibbett D."/>
            <person name="Martinez A.T."/>
            <person name="Grigoriev I.V."/>
        </authorList>
    </citation>
    <scope>NUCLEOTIDE SEQUENCE</scope>
    <source>
        <strain evidence="3">MF-IS2</strain>
    </source>
</reference>
<keyword evidence="1" id="KW-0378">Hydrolase</keyword>
<dbReference type="InterPro" id="IPR023214">
    <property type="entry name" value="HAD_sf"/>
</dbReference>
<evidence type="ECO:0000313" key="3">
    <source>
        <dbReference type="EMBL" id="KAF9445541.1"/>
    </source>
</evidence>
<dbReference type="Proteomes" id="UP000807342">
    <property type="component" value="Unassembled WGS sequence"/>
</dbReference>
<dbReference type="InterPro" id="IPR051540">
    <property type="entry name" value="S-2-haloacid_dehalogenase"/>
</dbReference>
<evidence type="ECO:0000256" key="1">
    <source>
        <dbReference type="ARBA" id="ARBA00022801"/>
    </source>
</evidence>
<keyword evidence="4" id="KW-1185">Reference proteome</keyword>
<gene>
    <name evidence="3" type="ORF">P691DRAFT_805530</name>
</gene>
<feature type="compositionally biased region" description="Low complexity" evidence="2">
    <location>
        <begin position="94"/>
        <end position="115"/>
    </location>
</feature>
<evidence type="ECO:0000256" key="2">
    <source>
        <dbReference type="SAM" id="MobiDB-lite"/>
    </source>
</evidence>
<protein>
    <submittedName>
        <fullName evidence="3">Haloacid dehalogenase</fullName>
    </submittedName>
</protein>
<organism evidence="3 4">
    <name type="scientific">Macrolepiota fuliginosa MF-IS2</name>
    <dbReference type="NCBI Taxonomy" id="1400762"/>
    <lineage>
        <taxon>Eukaryota</taxon>
        <taxon>Fungi</taxon>
        <taxon>Dikarya</taxon>
        <taxon>Basidiomycota</taxon>
        <taxon>Agaricomycotina</taxon>
        <taxon>Agaricomycetes</taxon>
        <taxon>Agaricomycetidae</taxon>
        <taxon>Agaricales</taxon>
        <taxon>Agaricineae</taxon>
        <taxon>Agaricaceae</taxon>
        <taxon>Macrolepiota</taxon>
    </lineage>
</organism>
<dbReference type="AlphaFoldDB" id="A0A9P5X921"/>
<dbReference type="PANTHER" id="PTHR43316">
    <property type="entry name" value="HYDROLASE, HALOACID DELAHOGENASE-RELATED"/>
    <property type="match status" value="1"/>
</dbReference>
<dbReference type="Gene3D" id="3.40.50.1000">
    <property type="entry name" value="HAD superfamily/HAD-like"/>
    <property type="match status" value="1"/>
</dbReference>
<dbReference type="Gene3D" id="1.10.150.750">
    <property type="match status" value="1"/>
</dbReference>
<dbReference type="InterPro" id="IPR036412">
    <property type="entry name" value="HAD-like_sf"/>
</dbReference>